<dbReference type="Proteomes" id="UP000309340">
    <property type="component" value="Unassembled WGS sequence"/>
</dbReference>
<feature type="compositionally biased region" description="Low complexity" evidence="2">
    <location>
        <begin position="266"/>
        <end position="275"/>
    </location>
</feature>
<feature type="compositionally biased region" description="Acidic residues" evidence="2">
    <location>
        <begin position="194"/>
        <end position="211"/>
    </location>
</feature>
<evidence type="ECO:0000256" key="1">
    <source>
        <dbReference type="SAM" id="Coils"/>
    </source>
</evidence>
<feature type="region of interest" description="Disordered" evidence="2">
    <location>
        <begin position="194"/>
        <end position="290"/>
    </location>
</feature>
<evidence type="ECO:0000256" key="2">
    <source>
        <dbReference type="SAM" id="MobiDB-lite"/>
    </source>
</evidence>
<dbReference type="EMBL" id="NAJQ01000284">
    <property type="protein sequence ID" value="TKA72995.1"/>
    <property type="molecule type" value="Genomic_DNA"/>
</dbReference>
<evidence type="ECO:0000313" key="4">
    <source>
        <dbReference type="Proteomes" id="UP000309340"/>
    </source>
</evidence>
<protein>
    <submittedName>
        <fullName evidence="3">Uncharacterized protein</fullName>
    </submittedName>
</protein>
<accession>A0A4U0XEG8</accession>
<keyword evidence="4" id="KW-1185">Reference proteome</keyword>
<feature type="compositionally biased region" description="Low complexity" evidence="2">
    <location>
        <begin position="238"/>
        <end position="247"/>
    </location>
</feature>
<reference evidence="3 4" key="1">
    <citation type="submission" date="2017-03" db="EMBL/GenBank/DDBJ databases">
        <title>Genomes of endolithic fungi from Antarctica.</title>
        <authorList>
            <person name="Coleine C."/>
            <person name="Masonjones S."/>
            <person name="Stajich J.E."/>
        </authorList>
    </citation>
    <scope>NUCLEOTIDE SEQUENCE [LARGE SCALE GENOMIC DNA]</scope>
    <source>
        <strain evidence="3 4">CCFEE 5184</strain>
    </source>
</reference>
<dbReference type="AlphaFoldDB" id="A0A4U0XEG8"/>
<evidence type="ECO:0000313" key="3">
    <source>
        <dbReference type="EMBL" id="TKA72995.1"/>
    </source>
</evidence>
<dbReference type="OrthoDB" id="3920574at2759"/>
<sequence>MAQYGNVSGRFGYPVDPREMLMQQQQEQKIKYEPSRSLRDLITERIVNQQECLENEQKRLELLIAQSGEAERASKQGDKGPGDQQISAVRVKRATEVAATGHQAYGAFGMPIPPFHSNDESFLTALGVAPAKQGNKKASKTKHPMMRYKQLQAEIVALTYLYRPSGQALQKFQAAMFPHADRNAIVNILLAVQESEEDSDDETGSEEEEQQEGGFGEFAPPQGVPRRARAPPGPRDAPPAQQRQPPQMDGPGPRGYMPQPNPGNAPAPQQTQPPQIGGHMQQQPMAPPYP</sequence>
<proteinExistence type="predicted"/>
<feature type="coiled-coil region" evidence="1">
    <location>
        <begin position="46"/>
        <end position="73"/>
    </location>
</feature>
<comment type="caution">
    <text evidence="3">The sequence shown here is derived from an EMBL/GenBank/DDBJ whole genome shotgun (WGS) entry which is preliminary data.</text>
</comment>
<keyword evidence="1" id="KW-0175">Coiled coil</keyword>
<name>A0A4U0XEG8_9PEZI</name>
<gene>
    <name evidence="3" type="ORF">B0A55_05209</name>
</gene>
<organism evidence="3 4">
    <name type="scientific">Friedmanniomyces simplex</name>
    <dbReference type="NCBI Taxonomy" id="329884"/>
    <lineage>
        <taxon>Eukaryota</taxon>
        <taxon>Fungi</taxon>
        <taxon>Dikarya</taxon>
        <taxon>Ascomycota</taxon>
        <taxon>Pezizomycotina</taxon>
        <taxon>Dothideomycetes</taxon>
        <taxon>Dothideomycetidae</taxon>
        <taxon>Mycosphaerellales</taxon>
        <taxon>Teratosphaeriaceae</taxon>
        <taxon>Friedmanniomyces</taxon>
    </lineage>
</organism>